<evidence type="ECO:0000259" key="2">
    <source>
        <dbReference type="PROSITE" id="PS50930"/>
    </source>
</evidence>
<protein>
    <submittedName>
        <fullName evidence="3">LytTR family transcriptional regulator</fullName>
    </submittedName>
</protein>
<dbReference type="InterPro" id="IPR001789">
    <property type="entry name" value="Sig_transdc_resp-reg_receiver"/>
</dbReference>
<reference evidence="3" key="1">
    <citation type="submission" date="2009-09" db="EMBL/GenBank/DDBJ databases">
        <authorList>
            <person name="Beloqi A."/>
            <person name="Nechitaylo T.Y."/>
            <person name="Lopez-Cortes N."/>
            <person name="Vietes M."/>
            <person name="Polaina J."/>
            <person name="Strittmatter A."/>
            <person name="Reva O."/>
            <person name="Waliczek A."/>
            <person name="Golyshina O.V."/>
            <person name="Ferrer M."/>
            <person name="Golyshin P.N."/>
        </authorList>
    </citation>
    <scope>NUCLEOTIDE SEQUENCE</scope>
</reference>
<dbReference type="SMART" id="SM00850">
    <property type="entry name" value="LytTR"/>
    <property type="match status" value="1"/>
</dbReference>
<dbReference type="Pfam" id="PF04397">
    <property type="entry name" value="LytTR"/>
    <property type="match status" value="1"/>
</dbReference>
<dbReference type="GO" id="GO:0003677">
    <property type="term" value="F:DNA binding"/>
    <property type="evidence" value="ECO:0007669"/>
    <property type="project" value="InterPro"/>
</dbReference>
<dbReference type="GO" id="GO:0000156">
    <property type="term" value="F:phosphorelay response regulator activity"/>
    <property type="evidence" value="ECO:0007669"/>
    <property type="project" value="InterPro"/>
</dbReference>
<dbReference type="SMART" id="SM00448">
    <property type="entry name" value="REC"/>
    <property type="match status" value="1"/>
</dbReference>
<feature type="domain" description="HTH LytTR-type" evidence="2">
    <location>
        <begin position="170"/>
        <end position="272"/>
    </location>
</feature>
<dbReference type="SUPFAM" id="SSF52172">
    <property type="entry name" value="CheY-like"/>
    <property type="match status" value="1"/>
</dbReference>
<accession>D8VMQ1</accession>
<name>D8VMQ1_9ZZZZ</name>
<dbReference type="PROSITE" id="PS50930">
    <property type="entry name" value="HTH_LYTTR"/>
    <property type="match status" value="1"/>
</dbReference>
<evidence type="ECO:0000259" key="1">
    <source>
        <dbReference type="PROSITE" id="PS50110"/>
    </source>
</evidence>
<dbReference type="EMBL" id="GQ996408">
    <property type="protein sequence ID" value="ACY24686.1"/>
    <property type="molecule type" value="Genomic_DNA"/>
</dbReference>
<dbReference type="Gene3D" id="2.40.50.1020">
    <property type="entry name" value="LytTr DNA-binding domain"/>
    <property type="match status" value="1"/>
</dbReference>
<dbReference type="InterPro" id="IPR007492">
    <property type="entry name" value="LytTR_DNA-bd_dom"/>
</dbReference>
<dbReference type="InterPro" id="IPR011006">
    <property type="entry name" value="CheY-like_superfamily"/>
</dbReference>
<reference evidence="3" key="2">
    <citation type="journal article" date="2010" name="Appl. Environ. Microbiol.">
        <title>Diversity of glycosyl hydrolases from cellulose-depleting communities enriched from casts of two earthworm species.</title>
        <authorList>
            <person name="Beloqui A."/>
            <person name="Nechitaylo T.Y."/>
            <person name="Lopez-Cortes N."/>
            <person name="Ghazi A."/>
            <person name="Guazzaroni M.E."/>
            <person name="Polaina J."/>
            <person name="Strittmatter A.W."/>
            <person name="Reva O."/>
            <person name="Waliczek A."/>
            <person name="Yakimov M.M."/>
            <person name="Golyshina O.V."/>
            <person name="Ferrer M."/>
            <person name="Golyshin P.N."/>
        </authorList>
    </citation>
    <scope>NUCLEOTIDE SEQUENCE</scope>
</reference>
<dbReference type="Pfam" id="PF00072">
    <property type="entry name" value="Response_reg"/>
    <property type="match status" value="1"/>
</dbReference>
<sequence length="272" mass="29763">MSSATAIIAEDEPLLAQALQAELARAWPDLRILRTVGDGLSAVAAALELQPDVLFFDIRMPGLDGLEAAAELADRWPTANDSSDAPPFPALVLVTAYDQYAVQAFEAQALDYLLKPVQAQRLQKTVAKLQQTLAQPDPQLEATLAQLRSLLGQPAPSAAATAAQPSLNVLQASVGNQIHMVPLADVVYLEAADKYVRVLTREHEYLLRTPLKDLLPQLDAAVFWQIHRGTVVRADAMSTVTRDEAGRLSLALHHRREKLPVSRLYAHRFKAM</sequence>
<dbReference type="PANTHER" id="PTHR37299">
    <property type="entry name" value="TRANSCRIPTIONAL REGULATOR-RELATED"/>
    <property type="match status" value="1"/>
</dbReference>
<dbReference type="InterPro" id="IPR046947">
    <property type="entry name" value="LytR-like"/>
</dbReference>
<feature type="domain" description="Response regulatory" evidence="1">
    <location>
        <begin position="5"/>
        <end position="130"/>
    </location>
</feature>
<dbReference type="AlphaFoldDB" id="D8VMQ1"/>
<dbReference type="Gene3D" id="3.40.50.2300">
    <property type="match status" value="1"/>
</dbReference>
<proteinExistence type="predicted"/>
<organism evidence="3">
    <name type="scientific">uncultured organism</name>
    <dbReference type="NCBI Taxonomy" id="155900"/>
    <lineage>
        <taxon>unclassified sequences</taxon>
        <taxon>environmental samples</taxon>
    </lineage>
</organism>
<evidence type="ECO:0000313" key="3">
    <source>
        <dbReference type="EMBL" id="ACY24686.1"/>
    </source>
</evidence>
<dbReference type="PROSITE" id="PS50110">
    <property type="entry name" value="RESPONSE_REGULATORY"/>
    <property type="match status" value="1"/>
</dbReference>
<dbReference type="PANTHER" id="PTHR37299:SF1">
    <property type="entry name" value="STAGE 0 SPORULATION PROTEIN A HOMOLOG"/>
    <property type="match status" value="1"/>
</dbReference>